<comment type="caution">
    <text evidence="2">The sequence shown here is derived from an EMBL/GenBank/DDBJ whole genome shotgun (WGS) entry which is preliminary data.</text>
</comment>
<evidence type="ECO:0000313" key="2">
    <source>
        <dbReference type="EMBL" id="GEL54810.1"/>
    </source>
</evidence>
<evidence type="ECO:0000259" key="1">
    <source>
        <dbReference type="Pfam" id="PF13154"/>
    </source>
</evidence>
<dbReference type="Pfam" id="PF13155">
    <property type="entry name" value="Toprim_2"/>
    <property type="match status" value="1"/>
</dbReference>
<proteinExistence type="predicted"/>
<evidence type="ECO:0000313" key="3">
    <source>
        <dbReference type="Proteomes" id="UP000321287"/>
    </source>
</evidence>
<dbReference type="CDD" id="cd01029">
    <property type="entry name" value="TOPRIM_primases"/>
    <property type="match status" value="1"/>
</dbReference>
<gene>
    <name evidence="2" type="ORF">ABO01nite_28170</name>
</gene>
<accession>A0AAN4R4W0</accession>
<dbReference type="Proteomes" id="UP000321287">
    <property type="component" value="Unassembled WGS sequence"/>
</dbReference>
<keyword evidence="3" id="KW-1185">Reference proteome</keyword>
<reference evidence="2 3" key="1">
    <citation type="submission" date="2019-07" db="EMBL/GenBank/DDBJ databases">
        <title>Whole genome shotgun sequence of Asaia bogorensis NBRC 16594.</title>
        <authorList>
            <person name="Hosoyama A."/>
            <person name="Uohara A."/>
            <person name="Ohji S."/>
            <person name="Ichikawa N."/>
        </authorList>
    </citation>
    <scope>NUCLEOTIDE SEQUENCE [LARGE SCALE GENOMIC DNA]</scope>
    <source>
        <strain evidence="2 3">NBRC 16594</strain>
    </source>
</reference>
<dbReference type="InterPro" id="IPR034154">
    <property type="entry name" value="TOPRIM_DnaG/twinkle"/>
</dbReference>
<dbReference type="SUPFAM" id="SSF56731">
    <property type="entry name" value="DNA primase core"/>
    <property type="match status" value="1"/>
</dbReference>
<dbReference type="InterPro" id="IPR025054">
    <property type="entry name" value="DUF3991"/>
</dbReference>
<dbReference type="AlphaFoldDB" id="A0AAN4R4W0"/>
<name>A0AAN4R4W0_9PROT</name>
<dbReference type="Gene3D" id="3.40.1360.10">
    <property type="match status" value="1"/>
</dbReference>
<organism evidence="2 3">
    <name type="scientific">Asaia bogorensis NBRC 16594</name>
    <dbReference type="NCBI Taxonomy" id="1231624"/>
    <lineage>
        <taxon>Bacteria</taxon>
        <taxon>Pseudomonadati</taxon>
        <taxon>Pseudomonadota</taxon>
        <taxon>Alphaproteobacteria</taxon>
        <taxon>Acetobacterales</taxon>
        <taxon>Acetobacteraceae</taxon>
        <taxon>Asaia</taxon>
    </lineage>
</organism>
<feature type="domain" description="DUF3991" evidence="1">
    <location>
        <begin position="137"/>
        <end position="203"/>
    </location>
</feature>
<dbReference type="EMBL" id="BJVS01000010">
    <property type="protein sequence ID" value="GEL54810.1"/>
    <property type="molecule type" value="Genomic_DNA"/>
</dbReference>
<dbReference type="Pfam" id="PF13154">
    <property type="entry name" value="DUF3991"/>
    <property type="match status" value="1"/>
</dbReference>
<sequence>MAMERFKLSEADRAAITSGVSCALLLERYGFALDKKESTRNSLKYRRGKGETYIVSHQGKGWWDTGSQAKGNVFALVQHFEPTLRWRDVCGDLGKMVGVEPASTPWVNTQKASSDYPPPAERWAKARPLRKGTTTWQYLAETRCLPEWLLRKASANGSIRDGFKAAWFSYRNAQGAITGVERRGPETRRQLAGSVKTLFRFQTRPGTPVRRLVVTEAPIDALSFAAMDVERANDTLYVATGGGMGPETIAALEAQMEAMVPDQQSYLIVATDKDKAGDRYAGMLFELAFENCVRYVRALPEGEATDFNQALQERFAASNASQTVVA</sequence>
<protein>
    <recommendedName>
        <fullName evidence="1">DUF3991 domain-containing protein</fullName>
    </recommendedName>
</protein>